<feature type="transmembrane region" description="Helical" evidence="2">
    <location>
        <begin position="522"/>
        <end position="541"/>
    </location>
</feature>
<dbReference type="PANTHER" id="PTHR38434">
    <property type="entry name" value="BLL2549 PROTEIN"/>
    <property type="match status" value="1"/>
</dbReference>
<organism evidence="3 4">
    <name type="scientific">Nocardia arthritidis</name>
    <dbReference type="NCBI Taxonomy" id="228602"/>
    <lineage>
        <taxon>Bacteria</taxon>
        <taxon>Bacillati</taxon>
        <taxon>Actinomycetota</taxon>
        <taxon>Actinomycetes</taxon>
        <taxon>Mycobacteriales</taxon>
        <taxon>Nocardiaceae</taxon>
        <taxon>Nocardia</taxon>
    </lineage>
</organism>
<feature type="transmembrane region" description="Helical" evidence="2">
    <location>
        <begin position="577"/>
        <end position="598"/>
    </location>
</feature>
<name>A0A6G9YU46_9NOCA</name>
<reference evidence="3 4" key="1">
    <citation type="journal article" date="2019" name="ACS Chem. Biol.">
        <title>Identification and Mobilization of a Cryptic Antibiotic Biosynthesis Gene Locus from a Human-Pathogenic Nocardia Isolate.</title>
        <authorList>
            <person name="Herisse M."/>
            <person name="Ishida K."/>
            <person name="Porter J.L."/>
            <person name="Howden B."/>
            <person name="Hertweck C."/>
            <person name="Stinear T.P."/>
            <person name="Pidot S.J."/>
        </authorList>
    </citation>
    <scope>NUCLEOTIDE SEQUENCE [LARGE SCALE GENOMIC DNA]</scope>
    <source>
        <strain evidence="3 4">AUSMDU00012717</strain>
    </source>
</reference>
<feature type="region of interest" description="Disordered" evidence="1">
    <location>
        <begin position="168"/>
        <end position="189"/>
    </location>
</feature>
<feature type="transmembrane region" description="Helical" evidence="2">
    <location>
        <begin position="344"/>
        <end position="361"/>
    </location>
</feature>
<feature type="transmembrane region" description="Helical" evidence="2">
    <location>
        <begin position="553"/>
        <end position="571"/>
    </location>
</feature>
<evidence type="ECO:0000256" key="2">
    <source>
        <dbReference type="SAM" id="Phobius"/>
    </source>
</evidence>
<sequence>MTTSIDPALITRLSGEFTALGTQMGVLGRDLELLRCQLATESNAVQSTSSESAERFYARPDIPAEGRDHDSAPEGASSAAAAPTGRGSADSAPAASDSDGSAPGRSAAGTCGAPDPAVAPADRGSMLPGGVASPVPIRDTPVMPVTAGAPGAEGRPPVNVSGAGMAAGASGASGGGPMSRPGSAGGAGVPGAGMASGAAAGASIPQPGSVAGVPVSGWGQMAGAPVGLWGVQRPMPPVRREPRTPWWQRDGVISRLLAVAGVAVTLIGVVMLLVLAAQAGFFGPVLRVVAGAVFSVGLLAVGMRVFGRAGGRTGGIALAATGIAGAYLEVVAVTAIYHWVPAELGLVLALMVAAGGVALAMRWGAQALAVLVVSGAALLSPALTGELVLLAFLIVLQGAFLPVQLRRDWPLLHIARTLPVALGVLFYMAGTAFETPGRDRLYWLLAAAVAVAAIGLIGALLAVRTRPRDFTATAAFALSTLPLLAAPALFDAATAAIVSGSFAAVLLALAAASFVTKLAASLRIPAHTTVVAAIAGSFALFEACLGVTRVQTLPIALFLVALGYFAIAGQLHAKVPAAIGIAFAALGAMLFVGQASPATLASQHLASENLGISTALAAVLALAVAATALWSLRRLPGVADPGTESGLWITASLTGLYAVTAATVSLGVASATRDGFRIGHTAATILWMIAATAALLFGLRMLAHSAALAKTALVSGLLVTAAALAKLFLFDLATLDGLLRAAAFLVVGVLLLLAGTRYARAFADANNDSARN</sequence>
<feature type="transmembrane region" description="Helical" evidence="2">
    <location>
        <begin position="368"/>
        <end position="397"/>
    </location>
</feature>
<gene>
    <name evidence="3" type="ORF">F5544_44220</name>
</gene>
<feature type="transmembrane region" description="Helical" evidence="2">
    <location>
        <begin position="409"/>
        <end position="429"/>
    </location>
</feature>
<feature type="compositionally biased region" description="Gly residues" evidence="1">
    <location>
        <begin position="171"/>
        <end position="189"/>
    </location>
</feature>
<dbReference type="PANTHER" id="PTHR38434:SF1">
    <property type="entry name" value="BLL2549 PROTEIN"/>
    <property type="match status" value="1"/>
</dbReference>
<dbReference type="AlphaFoldDB" id="A0A6G9YU46"/>
<feature type="compositionally biased region" description="Basic and acidic residues" evidence="1">
    <location>
        <begin position="52"/>
        <end position="72"/>
    </location>
</feature>
<feature type="transmembrane region" description="Helical" evidence="2">
    <location>
        <begin position="441"/>
        <end position="464"/>
    </location>
</feature>
<accession>A0A6G9YU46</accession>
<feature type="transmembrane region" description="Helical" evidence="2">
    <location>
        <begin position="708"/>
        <end position="729"/>
    </location>
</feature>
<protein>
    <submittedName>
        <fullName evidence="3">DUF2339 domain-containing protein</fullName>
    </submittedName>
</protein>
<keyword evidence="2" id="KW-1133">Transmembrane helix</keyword>
<feature type="transmembrane region" description="Helical" evidence="2">
    <location>
        <begin position="741"/>
        <end position="759"/>
    </location>
</feature>
<proteinExistence type="predicted"/>
<feature type="transmembrane region" description="Helical" evidence="2">
    <location>
        <begin position="610"/>
        <end position="632"/>
    </location>
</feature>
<keyword evidence="2" id="KW-0472">Membrane</keyword>
<dbReference type="EMBL" id="CP046172">
    <property type="protein sequence ID" value="QIS16647.1"/>
    <property type="molecule type" value="Genomic_DNA"/>
</dbReference>
<evidence type="ECO:0000313" key="4">
    <source>
        <dbReference type="Proteomes" id="UP000503540"/>
    </source>
</evidence>
<keyword evidence="4" id="KW-1185">Reference proteome</keyword>
<feature type="compositionally biased region" description="Polar residues" evidence="1">
    <location>
        <begin position="42"/>
        <end position="51"/>
    </location>
</feature>
<keyword evidence="2" id="KW-0812">Transmembrane</keyword>
<evidence type="ECO:0000256" key="1">
    <source>
        <dbReference type="SAM" id="MobiDB-lite"/>
    </source>
</evidence>
<feature type="region of interest" description="Disordered" evidence="1">
    <location>
        <begin position="42"/>
        <end position="156"/>
    </location>
</feature>
<feature type="transmembrane region" description="Helical" evidence="2">
    <location>
        <begin position="647"/>
        <end position="669"/>
    </location>
</feature>
<feature type="transmembrane region" description="Helical" evidence="2">
    <location>
        <begin position="681"/>
        <end position="702"/>
    </location>
</feature>
<dbReference type="InterPro" id="IPR019286">
    <property type="entry name" value="DUF2339_TM"/>
</dbReference>
<feature type="transmembrane region" description="Helical" evidence="2">
    <location>
        <begin position="285"/>
        <end position="303"/>
    </location>
</feature>
<feature type="compositionally biased region" description="Low complexity" evidence="1">
    <location>
        <begin position="73"/>
        <end position="109"/>
    </location>
</feature>
<dbReference type="Pfam" id="PF10101">
    <property type="entry name" value="DUF2339"/>
    <property type="match status" value="1"/>
</dbReference>
<evidence type="ECO:0000313" key="3">
    <source>
        <dbReference type="EMBL" id="QIS16647.1"/>
    </source>
</evidence>
<feature type="transmembrane region" description="Helical" evidence="2">
    <location>
        <begin position="470"/>
        <end position="490"/>
    </location>
</feature>
<feature type="transmembrane region" description="Helical" evidence="2">
    <location>
        <begin position="497"/>
        <end position="516"/>
    </location>
</feature>
<feature type="transmembrane region" description="Helical" evidence="2">
    <location>
        <begin position="315"/>
        <end position="338"/>
    </location>
</feature>
<dbReference type="Proteomes" id="UP000503540">
    <property type="component" value="Chromosome"/>
</dbReference>
<dbReference type="KEGG" id="nah:F5544_44220"/>
<feature type="transmembrane region" description="Helical" evidence="2">
    <location>
        <begin position="256"/>
        <end position="279"/>
    </location>
</feature>